<comment type="caution">
    <text evidence="1">The sequence shown here is derived from an EMBL/GenBank/DDBJ whole genome shotgun (WGS) entry which is preliminary data.</text>
</comment>
<dbReference type="Proteomes" id="UP001162992">
    <property type="component" value="Chromosome 20"/>
</dbReference>
<evidence type="ECO:0000313" key="2">
    <source>
        <dbReference type="Proteomes" id="UP001162992"/>
    </source>
</evidence>
<name>A0ACC2AMS0_DIPCM</name>
<dbReference type="EMBL" id="CM055111">
    <property type="protein sequence ID" value="KAJ7518746.1"/>
    <property type="molecule type" value="Genomic_DNA"/>
</dbReference>
<protein>
    <submittedName>
        <fullName evidence="1">Uncharacterized protein</fullName>
    </submittedName>
</protein>
<accession>A0ACC2AMS0</accession>
<reference evidence="2" key="1">
    <citation type="journal article" date="2024" name="Proc. Natl. Acad. Sci. U.S.A.">
        <title>Extraordinary preservation of gene collinearity over three hundred million years revealed in homosporous lycophytes.</title>
        <authorList>
            <person name="Li C."/>
            <person name="Wickell D."/>
            <person name="Kuo L.Y."/>
            <person name="Chen X."/>
            <person name="Nie B."/>
            <person name="Liao X."/>
            <person name="Peng D."/>
            <person name="Ji J."/>
            <person name="Jenkins J."/>
            <person name="Williams M."/>
            <person name="Shu S."/>
            <person name="Plott C."/>
            <person name="Barry K."/>
            <person name="Rajasekar S."/>
            <person name="Grimwood J."/>
            <person name="Han X."/>
            <person name="Sun S."/>
            <person name="Hou Z."/>
            <person name="He W."/>
            <person name="Dai G."/>
            <person name="Sun C."/>
            <person name="Schmutz J."/>
            <person name="Leebens-Mack J.H."/>
            <person name="Li F.W."/>
            <person name="Wang L."/>
        </authorList>
    </citation>
    <scope>NUCLEOTIDE SEQUENCE [LARGE SCALE GENOMIC DNA]</scope>
    <source>
        <strain evidence="2">cv. PW_Plant_1</strain>
    </source>
</reference>
<evidence type="ECO:0000313" key="1">
    <source>
        <dbReference type="EMBL" id="KAJ7518746.1"/>
    </source>
</evidence>
<organism evidence="1 2">
    <name type="scientific">Diphasiastrum complanatum</name>
    <name type="common">Issler's clubmoss</name>
    <name type="synonym">Lycopodium complanatum</name>
    <dbReference type="NCBI Taxonomy" id="34168"/>
    <lineage>
        <taxon>Eukaryota</taxon>
        <taxon>Viridiplantae</taxon>
        <taxon>Streptophyta</taxon>
        <taxon>Embryophyta</taxon>
        <taxon>Tracheophyta</taxon>
        <taxon>Lycopodiopsida</taxon>
        <taxon>Lycopodiales</taxon>
        <taxon>Lycopodiaceae</taxon>
        <taxon>Lycopodioideae</taxon>
        <taxon>Diphasiastrum</taxon>
    </lineage>
</organism>
<gene>
    <name evidence="1" type="ORF">O6H91_20G006300</name>
</gene>
<keyword evidence="2" id="KW-1185">Reference proteome</keyword>
<proteinExistence type="predicted"/>
<sequence length="866" mass="95813">MAAKISNKLLSSWRGRQKNAEIKSSSKPPEPVWTTKSISSSEGGRESPLRNTVTYNTRKTDDNTSDSSSGSSSSPEDFEDVAESDWDSLDGTRSNSIVSSSLLHAVSTGSSSSMNTSDMQLSTPFSSQYATGVEHLSGGSSGYPSSGRYQSYGDNSSSYLSKENNPTSGHTLITPAAGASDGSSVQSFYGRSSVEGSPSGICSHGVDCTFDCSSAFKIQPLPVPNEDTASTVEEQEFNIVLNTELGALVQLEPDDFWKIATTNETLLKFLRSYLHFRKRWYDVSAPNICKRMDGMLFGDGDLSRFIFILLYRISLKEEPSVSANTAFLPYMKLLGIPTLMDICALYGHDNSELTSKLVCNMIKSEPAYEQDLVKIILRVISRSNYMQSRCSAMIKVISNACNLELSASSTLSKELFEVVDYFHDMIATIDSLLEAYPPAAKILTSAGFMNNPPGGLLSFVAGIHDLFIPILQKGLTIIIGWRKKLPQAIVDGHQKDEELEYTHFNTQLQLKRLRVRLVKLAWHLISISYLQIRGEQAYDLTLDEGRAFGACHGEEHPEKRGEELLQALATIAAGAKLDVSNSCSKKSTISGSLLYSIQARNHLTLQIAKLQENGFIALNQAQYDHVVSLLTRSAWGQPQTGSQDSHLQDVSSPCAEAQNDEHRAMVHKSKGNLSEDKLGFNNEAALSSSYGYSEEITPGVDVGQEDGTLEEAFDIKVIHAGEELLKKLQCRDVMNSEDEKGKYRKFKKQHRGAKEPKSVATDTRRWRDNLIYEDDSGTDARKKFRRRRTKSSPDEKRKFQLSSRVRTLCKEGDKDKEQTVHCQVNTKRHHRSLGRNATAVSSIEKARGLGRNDEILDGQLGVHIFS</sequence>